<organism evidence="6 7">
    <name type="scientific">Flavobacterium cupriresistens</name>
    <dbReference type="NCBI Taxonomy" id="2893885"/>
    <lineage>
        <taxon>Bacteria</taxon>
        <taxon>Pseudomonadati</taxon>
        <taxon>Bacteroidota</taxon>
        <taxon>Flavobacteriia</taxon>
        <taxon>Flavobacteriales</taxon>
        <taxon>Flavobacteriaceae</taxon>
        <taxon>Flavobacterium</taxon>
    </lineage>
</organism>
<evidence type="ECO:0000256" key="3">
    <source>
        <dbReference type="ARBA" id="ARBA00048782"/>
    </source>
</evidence>
<dbReference type="EC" id="1.8.4.11" evidence="4"/>
<dbReference type="RefSeq" id="WP_230002515.1">
    <property type="nucleotide sequence ID" value="NZ_CP087134.1"/>
</dbReference>
<dbReference type="HAMAP" id="MF_01401">
    <property type="entry name" value="MsrA"/>
    <property type="match status" value="1"/>
</dbReference>
<dbReference type="GO" id="GO:0008113">
    <property type="term" value="F:peptide-methionine (S)-S-oxide reductase activity"/>
    <property type="evidence" value="ECO:0007669"/>
    <property type="project" value="UniProtKB-EC"/>
</dbReference>
<evidence type="ECO:0000259" key="5">
    <source>
        <dbReference type="Pfam" id="PF01625"/>
    </source>
</evidence>
<evidence type="ECO:0000313" key="6">
    <source>
        <dbReference type="EMBL" id="MDX6188081.1"/>
    </source>
</evidence>
<evidence type="ECO:0000313" key="7">
    <source>
        <dbReference type="Proteomes" id="UP001273350"/>
    </source>
</evidence>
<proteinExistence type="inferred from homology"/>
<dbReference type="PANTHER" id="PTHR43774">
    <property type="entry name" value="PEPTIDE METHIONINE SULFOXIDE REDUCTASE"/>
    <property type="match status" value="1"/>
</dbReference>
<accession>A0ABU4R772</accession>
<feature type="domain" description="Peptide methionine sulphoxide reductase MsrA" evidence="5">
    <location>
        <begin position="6"/>
        <end position="157"/>
    </location>
</feature>
<comment type="catalytic activity">
    <reaction evidence="3 4">
        <text>[thioredoxin]-disulfide + L-methionine + H2O = L-methionine (S)-S-oxide + [thioredoxin]-dithiol</text>
        <dbReference type="Rhea" id="RHEA:19993"/>
        <dbReference type="Rhea" id="RHEA-COMP:10698"/>
        <dbReference type="Rhea" id="RHEA-COMP:10700"/>
        <dbReference type="ChEBI" id="CHEBI:15377"/>
        <dbReference type="ChEBI" id="CHEBI:29950"/>
        <dbReference type="ChEBI" id="CHEBI:50058"/>
        <dbReference type="ChEBI" id="CHEBI:57844"/>
        <dbReference type="ChEBI" id="CHEBI:58772"/>
        <dbReference type="EC" id="1.8.4.11"/>
    </reaction>
</comment>
<dbReference type="NCBIfam" id="TIGR00401">
    <property type="entry name" value="msrA"/>
    <property type="match status" value="1"/>
</dbReference>
<dbReference type="Gene3D" id="3.30.1060.10">
    <property type="entry name" value="Peptide methionine sulphoxide reductase MsrA"/>
    <property type="match status" value="1"/>
</dbReference>
<name>A0ABU4R772_9FLAO</name>
<dbReference type="PANTHER" id="PTHR43774:SF1">
    <property type="entry name" value="PEPTIDE METHIONINE SULFOXIDE REDUCTASE MSRA 2"/>
    <property type="match status" value="1"/>
</dbReference>
<dbReference type="EMBL" id="JAWXVI010000001">
    <property type="protein sequence ID" value="MDX6188081.1"/>
    <property type="molecule type" value="Genomic_DNA"/>
</dbReference>
<comment type="caution">
    <text evidence="6">The sequence shown here is derived from an EMBL/GenBank/DDBJ whole genome shotgun (WGS) entry which is preliminary data.</text>
</comment>
<dbReference type="InterPro" id="IPR002569">
    <property type="entry name" value="Met_Sox_Rdtase_MsrA_dom"/>
</dbReference>
<evidence type="ECO:0000256" key="1">
    <source>
        <dbReference type="ARBA" id="ARBA00023002"/>
    </source>
</evidence>
<comment type="function">
    <text evidence="4">Has an important function as a repair enzyme for proteins that have been inactivated by oxidation. Catalyzes the reversible oxidation-reduction of methionine sulfoxide in proteins to methionine.</text>
</comment>
<dbReference type="SUPFAM" id="SSF55068">
    <property type="entry name" value="Peptide methionine sulfoxide reductase"/>
    <property type="match status" value="1"/>
</dbReference>
<evidence type="ECO:0000256" key="4">
    <source>
        <dbReference type="HAMAP-Rule" id="MF_01401"/>
    </source>
</evidence>
<reference evidence="6 7" key="1">
    <citation type="submission" date="2023-11" db="EMBL/GenBank/DDBJ databases">
        <title>Unpublished Manusciprt.</title>
        <authorList>
            <person name="Saticioglu I.B."/>
            <person name="Ay H."/>
            <person name="Ajmi N."/>
            <person name="Altun S."/>
            <person name="Duman M."/>
        </authorList>
    </citation>
    <scope>NUCLEOTIDE SEQUENCE [LARGE SCALE GENOMIC DNA]</scope>
    <source>
        <strain evidence="6 7">Fl-318</strain>
    </source>
</reference>
<keyword evidence="1 4" id="KW-0560">Oxidoreductase</keyword>
<dbReference type="Proteomes" id="UP001273350">
    <property type="component" value="Unassembled WGS sequence"/>
</dbReference>
<sequence>MSDIKKIVFGGGCFWCTEAIFSEVEGVIAVKSGYSGGATINPTYREVCDGRTGHAEVVEITYDAQKVPLALLLVIHLTTHNPTTLNKQGADHGTQYRSIIFYENDAEKQIAENAIKEVQEAFDDLIVTEVKPIEEFYIAEVSHQEYYKNNPNAGYCQAVIAPKLAKFRMLYQQIKKVS</sequence>
<comment type="catalytic activity">
    <reaction evidence="2 4">
        <text>L-methionyl-[protein] + [thioredoxin]-disulfide + H2O = L-methionyl-(S)-S-oxide-[protein] + [thioredoxin]-dithiol</text>
        <dbReference type="Rhea" id="RHEA:14217"/>
        <dbReference type="Rhea" id="RHEA-COMP:10698"/>
        <dbReference type="Rhea" id="RHEA-COMP:10700"/>
        <dbReference type="Rhea" id="RHEA-COMP:12313"/>
        <dbReference type="Rhea" id="RHEA-COMP:12315"/>
        <dbReference type="ChEBI" id="CHEBI:15377"/>
        <dbReference type="ChEBI" id="CHEBI:16044"/>
        <dbReference type="ChEBI" id="CHEBI:29950"/>
        <dbReference type="ChEBI" id="CHEBI:44120"/>
        <dbReference type="ChEBI" id="CHEBI:50058"/>
        <dbReference type="EC" id="1.8.4.11"/>
    </reaction>
</comment>
<dbReference type="InterPro" id="IPR036509">
    <property type="entry name" value="Met_Sox_Rdtase_MsrA_sf"/>
</dbReference>
<dbReference type="Pfam" id="PF01625">
    <property type="entry name" value="PMSR"/>
    <property type="match status" value="1"/>
</dbReference>
<comment type="similarity">
    <text evidence="4">Belongs to the MsrA Met sulfoxide reductase family.</text>
</comment>
<gene>
    <name evidence="4 6" type="primary">msrA</name>
    <name evidence="6" type="ORF">SGQ83_01870</name>
</gene>
<feature type="active site" evidence="4">
    <location>
        <position position="13"/>
    </location>
</feature>
<evidence type="ECO:0000256" key="2">
    <source>
        <dbReference type="ARBA" id="ARBA00047806"/>
    </source>
</evidence>
<protein>
    <recommendedName>
        <fullName evidence="4">Peptide methionine sulfoxide reductase MsrA</fullName>
        <shortName evidence="4">Protein-methionine-S-oxide reductase</shortName>
        <ecNumber evidence="4">1.8.4.11</ecNumber>
    </recommendedName>
    <alternativeName>
        <fullName evidence="4">Peptide-methionine (S)-S-oxide reductase</fullName>
        <shortName evidence="4">Peptide Met(O) reductase</shortName>
    </alternativeName>
</protein>
<keyword evidence="7" id="KW-1185">Reference proteome</keyword>